<gene>
    <name evidence="7" type="ORF">Q9295_11925</name>
</gene>
<evidence type="ECO:0000259" key="6">
    <source>
        <dbReference type="Pfam" id="PF13505"/>
    </source>
</evidence>
<comment type="similarity">
    <text evidence="4">Belongs to the Omp25/RopB family.</text>
</comment>
<dbReference type="InterPro" id="IPR051692">
    <property type="entry name" value="OMP-like"/>
</dbReference>
<proteinExistence type="inferred from homology"/>
<dbReference type="Pfam" id="PF13505">
    <property type="entry name" value="OMP_b-brl"/>
    <property type="match status" value="1"/>
</dbReference>
<dbReference type="PANTHER" id="PTHR34001">
    <property type="entry name" value="BLL7405 PROTEIN"/>
    <property type="match status" value="1"/>
</dbReference>
<sequence length="261" mass="27272">MPVPAPFARLFGSAAFVLCFAPSAFAGGLGDVVVTPPPEAPRAAPSFTPGWGGAVLGIGVGTSKARISSENAPEAPNVEEPSITIQSLPSITDEMPVQIMAAVQDFSSLAADESATTLTLRAGYNWQFGRIVAGVMGEYTSAVDAFGVATSDGSPAELGIAAQKTLSLRLGYDMGRFMPYAIAGRSWSEAELTRLGFDDASTSVSGTTLGLGGAYRLADHLSVFAEATETRYDDFTFDGFTEPTSVSAKVQRISLGLDYRF</sequence>
<dbReference type="InterPro" id="IPR011250">
    <property type="entry name" value="OMP/PagP_B-barrel"/>
</dbReference>
<dbReference type="InterPro" id="IPR027385">
    <property type="entry name" value="Beta-barrel_OMP"/>
</dbReference>
<protein>
    <submittedName>
        <fullName evidence="7">Outer membrane beta-barrel protein</fullName>
    </submittedName>
</protein>
<dbReference type="RefSeq" id="WP_306680802.1">
    <property type="nucleotide sequence ID" value="NZ_JAVDBT010000011.1"/>
</dbReference>
<evidence type="ECO:0000256" key="2">
    <source>
        <dbReference type="ARBA" id="ARBA00022729"/>
    </source>
</evidence>
<reference evidence="7 8" key="1">
    <citation type="submission" date="2023-08" db="EMBL/GenBank/DDBJ databases">
        <title>Characterization of two Paracoccaceae strains isolated from Phycosphere and proposal of Xinfangfangia lacusdiani sp. nov.</title>
        <authorList>
            <person name="Deng Y."/>
            <person name="Zhang Y.Q."/>
        </authorList>
    </citation>
    <scope>NUCLEOTIDE SEQUENCE [LARGE SCALE GENOMIC DNA]</scope>
    <source>
        <strain evidence="7 8">CPCC 101601</strain>
    </source>
</reference>
<dbReference type="PANTHER" id="PTHR34001:SF3">
    <property type="entry name" value="BLL7405 PROTEIN"/>
    <property type="match status" value="1"/>
</dbReference>
<organism evidence="7 8">
    <name type="scientific">Pseudogemmobacter lacusdianii</name>
    <dbReference type="NCBI Taxonomy" id="3069608"/>
    <lineage>
        <taxon>Bacteria</taxon>
        <taxon>Pseudomonadati</taxon>
        <taxon>Pseudomonadota</taxon>
        <taxon>Alphaproteobacteria</taxon>
        <taxon>Rhodobacterales</taxon>
        <taxon>Paracoccaceae</taxon>
        <taxon>Pseudogemmobacter</taxon>
    </lineage>
</organism>
<name>A0ABU0VZB2_9RHOB</name>
<feature type="domain" description="Outer membrane protein beta-barrel" evidence="6">
    <location>
        <begin position="105"/>
        <end position="261"/>
    </location>
</feature>
<comment type="caution">
    <text evidence="7">The sequence shown here is derived from an EMBL/GenBank/DDBJ whole genome shotgun (WGS) entry which is preliminary data.</text>
</comment>
<keyword evidence="2 5" id="KW-0732">Signal</keyword>
<evidence type="ECO:0000313" key="8">
    <source>
        <dbReference type="Proteomes" id="UP001239680"/>
    </source>
</evidence>
<comment type="subcellular location">
    <subcellularLocation>
        <location evidence="1">Membrane</location>
    </subcellularLocation>
</comment>
<evidence type="ECO:0000256" key="1">
    <source>
        <dbReference type="ARBA" id="ARBA00004370"/>
    </source>
</evidence>
<dbReference type="Proteomes" id="UP001239680">
    <property type="component" value="Unassembled WGS sequence"/>
</dbReference>
<evidence type="ECO:0000256" key="5">
    <source>
        <dbReference type="SAM" id="SignalP"/>
    </source>
</evidence>
<dbReference type="Gene3D" id="2.40.160.20">
    <property type="match status" value="1"/>
</dbReference>
<keyword evidence="3" id="KW-0472">Membrane</keyword>
<evidence type="ECO:0000256" key="3">
    <source>
        <dbReference type="ARBA" id="ARBA00023136"/>
    </source>
</evidence>
<dbReference type="EMBL" id="JAVDBT010000011">
    <property type="protein sequence ID" value="MDQ2067086.1"/>
    <property type="molecule type" value="Genomic_DNA"/>
</dbReference>
<evidence type="ECO:0000313" key="7">
    <source>
        <dbReference type="EMBL" id="MDQ2067086.1"/>
    </source>
</evidence>
<accession>A0ABU0VZB2</accession>
<feature type="signal peptide" evidence="5">
    <location>
        <begin position="1"/>
        <end position="26"/>
    </location>
</feature>
<keyword evidence="8" id="KW-1185">Reference proteome</keyword>
<feature type="chain" id="PRO_5045881643" evidence="5">
    <location>
        <begin position="27"/>
        <end position="261"/>
    </location>
</feature>
<evidence type="ECO:0000256" key="4">
    <source>
        <dbReference type="ARBA" id="ARBA00038306"/>
    </source>
</evidence>
<dbReference type="SUPFAM" id="SSF56925">
    <property type="entry name" value="OMPA-like"/>
    <property type="match status" value="1"/>
</dbReference>